<dbReference type="PANTHER" id="PTHR30055:SF148">
    <property type="entry name" value="TETR-FAMILY TRANSCRIPTIONAL REGULATOR"/>
    <property type="match status" value="1"/>
</dbReference>
<dbReference type="InterPro" id="IPR023772">
    <property type="entry name" value="DNA-bd_HTH_TetR-type_CS"/>
</dbReference>
<reference evidence="6 7" key="1">
    <citation type="journal article" date="2016" name="Genome Announc.">
        <title>Draft Genome Sequences of Five Rapidly Growing Mycobacterium Species, M. thermoresistibile, M. fortuitum subsp. acetamidolyticum, M. canariasense, M. brisbanense, and M. novocastrense.</title>
        <authorList>
            <person name="Katahira K."/>
            <person name="Ogura Y."/>
            <person name="Gotoh Y."/>
            <person name="Hayashi T."/>
        </authorList>
    </citation>
    <scope>NUCLEOTIDE SEQUENCE [LARGE SCALE GENOMIC DNA]</scope>
    <source>
        <strain evidence="6 7">JCM6362</strain>
    </source>
</reference>
<dbReference type="PANTHER" id="PTHR30055">
    <property type="entry name" value="HTH-TYPE TRANSCRIPTIONAL REGULATOR RUTR"/>
    <property type="match status" value="1"/>
</dbReference>
<dbReference type="Pfam" id="PF16859">
    <property type="entry name" value="TetR_C_11"/>
    <property type="match status" value="1"/>
</dbReference>
<reference evidence="7" key="2">
    <citation type="submission" date="2016-02" db="EMBL/GenBank/DDBJ databases">
        <title>Draft genome sequence of five rapidly growing Mycobacterium species.</title>
        <authorList>
            <person name="Katahira K."/>
            <person name="Gotou Y."/>
            <person name="Iida K."/>
            <person name="Ogura Y."/>
            <person name="Hayashi T."/>
        </authorList>
    </citation>
    <scope>NUCLEOTIDE SEQUENCE [LARGE SCALE GENOMIC DNA]</scope>
    <source>
        <strain evidence="7">JCM6362</strain>
    </source>
</reference>
<keyword evidence="1" id="KW-0805">Transcription regulation</keyword>
<dbReference type="InterPro" id="IPR050109">
    <property type="entry name" value="HTH-type_TetR-like_transc_reg"/>
</dbReference>
<feature type="domain" description="HTH tetR-type" evidence="5">
    <location>
        <begin position="21"/>
        <end position="81"/>
    </location>
</feature>
<protein>
    <submittedName>
        <fullName evidence="6">TetR family transcriptional regulator</fullName>
    </submittedName>
</protein>
<dbReference type="InterPro" id="IPR009057">
    <property type="entry name" value="Homeodomain-like_sf"/>
</dbReference>
<dbReference type="EMBL" id="BCTB01000017">
    <property type="protein sequence ID" value="GAT15471.1"/>
    <property type="molecule type" value="Genomic_DNA"/>
</dbReference>
<dbReference type="PRINTS" id="PR00455">
    <property type="entry name" value="HTHTETR"/>
</dbReference>
<dbReference type="Gene3D" id="1.10.357.10">
    <property type="entry name" value="Tetracycline Repressor, domain 2"/>
    <property type="match status" value="1"/>
</dbReference>
<evidence type="ECO:0000313" key="6">
    <source>
        <dbReference type="EMBL" id="GAT15471.1"/>
    </source>
</evidence>
<name>A0A124E8E4_MYCTH</name>
<evidence type="ECO:0000256" key="3">
    <source>
        <dbReference type="ARBA" id="ARBA00023163"/>
    </source>
</evidence>
<dbReference type="Gene3D" id="1.10.10.60">
    <property type="entry name" value="Homeodomain-like"/>
    <property type="match status" value="1"/>
</dbReference>
<dbReference type="InterPro" id="IPR001647">
    <property type="entry name" value="HTH_TetR"/>
</dbReference>
<evidence type="ECO:0000256" key="2">
    <source>
        <dbReference type="ARBA" id="ARBA00023125"/>
    </source>
</evidence>
<evidence type="ECO:0000313" key="7">
    <source>
        <dbReference type="Proteomes" id="UP000069654"/>
    </source>
</evidence>
<dbReference type="PROSITE" id="PS50977">
    <property type="entry name" value="HTH_TETR_2"/>
    <property type="match status" value="1"/>
</dbReference>
<dbReference type="GO" id="GO:0003700">
    <property type="term" value="F:DNA-binding transcription factor activity"/>
    <property type="evidence" value="ECO:0007669"/>
    <property type="project" value="TreeGrafter"/>
</dbReference>
<dbReference type="OMA" id="VAIDMMV"/>
<dbReference type="SUPFAM" id="SSF46689">
    <property type="entry name" value="Homeodomain-like"/>
    <property type="match status" value="1"/>
</dbReference>
<evidence type="ECO:0000256" key="4">
    <source>
        <dbReference type="PROSITE-ProRule" id="PRU00335"/>
    </source>
</evidence>
<feature type="DNA-binding region" description="H-T-H motif" evidence="4">
    <location>
        <begin position="44"/>
        <end position="63"/>
    </location>
</feature>
<gene>
    <name evidence="6" type="ORF">RMCT_2441</name>
</gene>
<comment type="caution">
    <text evidence="6">The sequence shown here is derived from an EMBL/GenBank/DDBJ whole genome shotgun (WGS) entry which is preliminary data.</text>
</comment>
<dbReference type="AlphaFoldDB" id="A0A124E8E4"/>
<keyword evidence="2 4" id="KW-0238">DNA-binding</keyword>
<dbReference type="InterPro" id="IPR036271">
    <property type="entry name" value="Tet_transcr_reg_TetR-rel_C_sf"/>
</dbReference>
<dbReference type="RefSeq" id="WP_003927844.1">
    <property type="nucleotide sequence ID" value="NZ_BCTB01000017.1"/>
</dbReference>
<dbReference type="SUPFAM" id="SSF48498">
    <property type="entry name" value="Tetracyclin repressor-like, C-terminal domain"/>
    <property type="match status" value="1"/>
</dbReference>
<dbReference type="PROSITE" id="PS01081">
    <property type="entry name" value="HTH_TETR_1"/>
    <property type="match status" value="1"/>
</dbReference>
<sequence>MTATDAAATGRAAARGRPRDPALDSAILDAALEIFVEQGISALSIEQVARRAGVGKPTIYRRWSDKEQLVADAIEHRVSAELAWPTPAEASVSDPYELVRRNISAAARTAADPAFRGLIAAIYGSAVTHPALLRTYWEHYILPRRTAAIALLRRARDLGTVAADADLDVLVDMLAGAVTYRVLQPEPPSARQLRCYLEVAYRQVGLLP</sequence>
<keyword evidence="3" id="KW-0804">Transcription</keyword>
<dbReference type="Proteomes" id="UP000069654">
    <property type="component" value="Unassembled WGS sequence"/>
</dbReference>
<dbReference type="InterPro" id="IPR011075">
    <property type="entry name" value="TetR_C"/>
</dbReference>
<organism evidence="6 7">
    <name type="scientific">Mycolicibacterium thermoresistibile</name>
    <name type="common">Mycobacterium thermoresistibile</name>
    <dbReference type="NCBI Taxonomy" id="1797"/>
    <lineage>
        <taxon>Bacteria</taxon>
        <taxon>Bacillati</taxon>
        <taxon>Actinomycetota</taxon>
        <taxon>Actinomycetes</taxon>
        <taxon>Mycobacteriales</taxon>
        <taxon>Mycobacteriaceae</taxon>
        <taxon>Mycolicibacterium</taxon>
    </lineage>
</organism>
<dbReference type="Pfam" id="PF00440">
    <property type="entry name" value="TetR_N"/>
    <property type="match status" value="1"/>
</dbReference>
<proteinExistence type="predicted"/>
<dbReference type="OrthoDB" id="9796019at2"/>
<evidence type="ECO:0000256" key="1">
    <source>
        <dbReference type="ARBA" id="ARBA00023015"/>
    </source>
</evidence>
<dbReference type="STRING" id="1797.RMCT_2441"/>
<accession>A0A124E8E4</accession>
<evidence type="ECO:0000259" key="5">
    <source>
        <dbReference type="PROSITE" id="PS50977"/>
    </source>
</evidence>
<dbReference type="GO" id="GO:0000976">
    <property type="term" value="F:transcription cis-regulatory region binding"/>
    <property type="evidence" value="ECO:0007669"/>
    <property type="project" value="TreeGrafter"/>
</dbReference>